<dbReference type="PANTHER" id="PTHR35127:SF1">
    <property type="entry name" value="GENOME ASSEMBLY, CHROMOSOME: A10"/>
    <property type="match status" value="1"/>
</dbReference>
<reference evidence="4" key="2">
    <citation type="submission" date="2025-08" db="UniProtKB">
        <authorList>
            <consortium name="RefSeq"/>
        </authorList>
    </citation>
    <scope>IDENTIFICATION</scope>
    <source>
        <tissue evidence="4">Leaf</tissue>
    </source>
</reference>
<name>A0ABM0XU39_CAMSA</name>
<evidence type="ECO:0000259" key="2">
    <source>
        <dbReference type="Pfam" id="PF25089"/>
    </source>
</evidence>
<dbReference type="RefSeq" id="XP_010491058.1">
    <property type="nucleotide sequence ID" value="XM_010492756.2"/>
</dbReference>
<accession>A0ABM0XU39</accession>
<gene>
    <name evidence="4" type="primary">LOC104768721</name>
</gene>
<organism evidence="3 4">
    <name type="scientific">Camelina sativa</name>
    <name type="common">False flax</name>
    <name type="synonym">Myagrum sativum</name>
    <dbReference type="NCBI Taxonomy" id="90675"/>
    <lineage>
        <taxon>Eukaryota</taxon>
        <taxon>Viridiplantae</taxon>
        <taxon>Streptophyta</taxon>
        <taxon>Embryophyta</taxon>
        <taxon>Tracheophyta</taxon>
        <taxon>Spermatophyta</taxon>
        <taxon>Magnoliopsida</taxon>
        <taxon>eudicotyledons</taxon>
        <taxon>Gunneridae</taxon>
        <taxon>Pentapetalae</taxon>
        <taxon>rosids</taxon>
        <taxon>malvids</taxon>
        <taxon>Brassicales</taxon>
        <taxon>Brassicaceae</taxon>
        <taxon>Camelineae</taxon>
        <taxon>Camelina</taxon>
    </lineage>
</organism>
<evidence type="ECO:0000313" key="4">
    <source>
        <dbReference type="RefSeq" id="XP_010491058.1"/>
    </source>
</evidence>
<protein>
    <submittedName>
        <fullName evidence="4">Uncharacterized protein LOC104768721</fullName>
    </submittedName>
</protein>
<dbReference type="PANTHER" id="PTHR35127">
    <property type="entry name" value="OS03G0736900 PROTEIN"/>
    <property type="match status" value="1"/>
</dbReference>
<feature type="domain" description="DUF7804" evidence="2">
    <location>
        <begin position="92"/>
        <end position="166"/>
    </location>
</feature>
<proteinExistence type="predicted"/>
<reference evidence="3" key="1">
    <citation type="journal article" date="2014" name="Nat. Commun.">
        <title>The emerging biofuel crop Camelina sativa retains a highly undifferentiated hexaploid genome structure.</title>
        <authorList>
            <person name="Kagale S."/>
            <person name="Koh C."/>
            <person name="Nixon J."/>
            <person name="Bollina V."/>
            <person name="Clarke W.E."/>
            <person name="Tuteja R."/>
            <person name="Spillane C."/>
            <person name="Robinson S.J."/>
            <person name="Links M.G."/>
            <person name="Clarke C."/>
            <person name="Higgins E.E."/>
            <person name="Huebert T."/>
            <person name="Sharpe A.G."/>
            <person name="Parkin I.A."/>
        </authorList>
    </citation>
    <scope>NUCLEOTIDE SEQUENCE [LARGE SCALE GENOMIC DNA]</scope>
    <source>
        <strain evidence="3">cv. DH55</strain>
    </source>
</reference>
<dbReference type="Pfam" id="PF25089">
    <property type="entry name" value="DUF7804"/>
    <property type="match status" value="1"/>
</dbReference>
<evidence type="ECO:0000313" key="3">
    <source>
        <dbReference type="Proteomes" id="UP000694864"/>
    </source>
</evidence>
<keyword evidence="3" id="KW-1185">Reference proteome</keyword>
<feature type="compositionally biased region" description="Gly residues" evidence="1">
    <location>
        <begin position="68"/>
        <end position="83"/>
    </location>
</feature>
<dbReference type="InterPro" id="IPR056706">
    <property type="entry name" value="DUF7804"/>
</dbReference>
<dbReference type="Proteomes" id="UP000694864">
    <property type="component" value="Chromosome 20"/>
</dbReference>
<dbReference type="GeneID" id="104768721"/>
<feature type="region of interest" description="Disordered" evidence="1">
    <location>
        <begin position="64"/>
        <end position="88"/>
    </location>
</feature>
<evidence type="ECO:0000256" key="1">
    <source>
        <dbReference type="SAM" id="MobiDB-lite"/>
    </source>
</evidence>
<sequence>MAYAKIGYGGSYLVQRGVLEHPCGSDHNARSLLSSSFPINQVGNRRSSVGTISASIAEAVTEIEKQRGGGGGGGRRSRGGGGGGDRRAVELEREKLDRWMKESVTEIVKNLNEAPLLVHLYSKEGTVVVMKAEEWAAVKGRWERGEAEMPEGIVFVEQLGAAEEEESCGCGFDGGDGTRAWGLVVQGKGVECGPVCYLLKTTRVGSVTGSGSGPGLGMRCTHFCLAKVSSFRETCESQLKNCWLVGN</sequence>